<accession>A0AAW0Q393</accession>
<organism evidence="6 7">
    <name type="scientific">Apiospora kogelbergensis</name>
    <dbReference type="NCBI Taxonomy" id="1337665"/>
    <lineage>
        <taxon>Eukaryota</taxon>
        <taxon>Fungi</taxon>
        <taxon>Dikarya</taxon>
        <taxon>Ascomycota</taxon>
        <taxon>Pezizomycotina</taxon>
        <taxon>Sordariomycetes</taxon>
        <taxon>Xylariomycetidae</taxon>
        <taxon>Amphisphaeriales</taxon>
        <taxon>Apiosporaceae</taxon>
        <taxon>Apiospora</taxon>
    </lineage>
</organism>
<evidence type="ECO:0000259" key="5">
    <source>
        <dbReference type="PROSITE" id="PS50865"/>
    </source>
</evidence>
<evidence type="ECO:0000256" key="1">
    <source>
        <dbReference type="ARBA" id="ARBA00022723"/>
    </source>
</evidence>
<comment type="caution">
    <text evidence="6">The sequence shown here is derived from an EMBL/GenBank/DDBJ whole genome shotgun (WGS) entry which is preliminary data.</text>
</comment>
<dbReference type="PROSITE" id="PS50865">
    <property type="entry name" value="ZF_MYND_2"/>
    <property type="match status" value="1"/>
</dbReference>
<keyword evidence="1" id="KW-0479">Metal-binding</keyword>
<dbReference type="InterPro" id="IPR002893">
    <property type="entry name" value="Znf_MYND"/>
</dbReference>
<protein>
    <submittedName>
        <fullName evidence="6">Glycosyl hydrolase family 76</fullName>
    </submittedName>
</protein>
<dbReference type="Proteomes" id="UP001392437">
    <property type="component" value="Unassembled WGS sequence"/>
</dbReference>
<keyword evidence="2 4" id="KW-0863">Zinc-finger</keyword>
<evidence type="ECO:0000313" key="7">
    <source>
        <dbReference type="Proteomes" id="UP001392437"/>
    </source>
</evidence>
<dbReference type="Gene3D" id="6.10.140.2220">
    <property type="match status" value="1"/>
</dbReference>
<reference evidence="6 7" key="1">
    <citation type="submission" date="2023-01" db="EMBL/GenBank/DDBJ databases">
        <title>Analysis of 21 Apiospora genomes using comparative genomics revels a genus with tremendous synthesis potential of carbohydrate active enzymes and secondary metabolites.</title>
        <authorList>
            <person name="Sorensen T."/>
        </authorList>
    </citation>
    <scope>NUCLEOTIDE SEQUENCE [LARGE SCALE GENOMIC DNA]</scope>
    <source>
        <strain evidence="6 7">CBS 117206</strain>
    </source>
</reference>
<feature type="domain" description="MYND-type" evidence="5">
    <location>
        <begin position="143"/>
        <end position="187"/>
    </location>
</feature>
<gene>
    <name evidence="6" type="ORF">PG999_014541</name>
</gene>
<dbReference type="Pfam" id="PF01753">
    <property type="entry name" value="zf-MYND"/>
    <property type="match status" value="1"/>
</dbReference>
<evidence type="ECO:0000256" key="2">
    <source>
        <dbReference type="ARBA" id="ARBA00022771"/>
    </source>
</evidence>
<keyword evidence="3" id="KW-0862">Zinc</keyword>
<proteinExistence type="predicted"/>
<evidence type="ECO:0000313" key="6">
    <source>
        <dbReference type="EMBL" id="KAK8092954.1"/>
    </source>
</evidence>
<dbReference type="EMBL" id="JAQQWP010000012">
    <property type="protein sequence ID" value="KAK8092954.1"/>
    <property type="molecule type" value="Genomic_DNA"/>
</dbReference>
<dbReference type="GO" id="GO:0008270">
    <property type="term" value="F:zinc ion binding"/>
    <property type="evidence" value="ECO:0007669"/>
    <property type="project" value="UniProtKB-KW"/>
</dbReference>
<evidence type="ECO:0000256" key="3">
    <source>
        <dbReference type="ARBA" id="ARBA00022833"/>
    </source>
</evidence>
<dbReference type="AlphaFoldDB" id="A0AAW0Q393"/>
<name>A0AAW0Q393_9PEZI</name>
<dbReference type="GO" id="GO:0016787">
    <property type="term" value="F:hydrolase activity"/>
    <property type="evidence" value="ECO:0007669"/>
    <property type="project" value="UniProtKB-KW"/>
</dbReference>
<dbReference type="SUPFAM" id="SSF144232">
    <property type="entry name" value="HIT/MYND zinc finger-like"/>
    <property type="match status" value="1"/>
</dbReference>
<keyword evidence="6" id="KW-0378">Hydrolase</keyword>
<keyword evidence="7" id="KW-1185">Reference proteome</keyword>
<evidence type="ECO:0000256" key="4">
    <source>
        <dbReference type="PROSITE-ProRule" id="PRU00134"/>
    </source>
</evidence>
<sequence length="199" mass="21797">MPDFTDPAQFPAFYELPSDAEIANAPAEGLAGAAWWMLAQVKVNMTLTKPTLIVTDRRGLDFAVTFEDSSMDLKGYRKGYTMVVPRAQRTDREEGKKAVMRIEAKDCKSVQVIPAKMAQLLELGQVLDMMSADDGAEGKVQKCAACGKTEGSLARCTGCGTVRYCSKTCEQECQLKGWSELGHKSNCKSLKAIKTIWPS</sequence>